<dbReference type="EMBL" id="JBHTJF010000043">
    <property type="protein sequence ID" value="MFD0944571.1"/>
    <property type="molecule type" value="Genomic_DNA"/>
</dbReference>
<dbReference type="RefSeq" id="WP_381014183.1">
    <property type="nucleotide sequence ID" value="NZ_JBHTJF010000043.1"/>
</dbReference>
<reference evidence="3" key="1">
    <citation type="journal article" date="2019" name="Int. J. Syst. Evol. Microbiol.">
        <title>The Global Catalogue of Microorganisms (GCM) 10K type strain sequencing project: providing services to taxonomists for standard genome sequencing and annotation.</title>
        <authorList>
            <consortium name="The Broad Institute Genomics Platform"/>
            <consortium name="The Broad Institute Genome Sequencing Center for Infectious Disease"/>
            <person name="Wu L."/>
            <person name="Ma J."/>
        </authorList>
    </citation>
    <scope>NUCLEOTIDE SEQUENCE [LARGE SCALE GENOMIC DNA]</scope>
    <source>
        <strain evidence="3">CCUG 63563</strain>
    </source>
</reference>
<protein>
    <recommendedName>
        <fullName evidence="4">Zinc ribbon domain-containing protein</fullName>
    </recommendedName>
</protein>
<proteinExistence type="predicted"/>
<gene>
    <name evidence="2" type="ORF">ACFQ0V_12550</name>
</gene>
<keyword evidence="3" id="KW-1185">Reference proteome</keyword>
<accession>A0ABW3H4I0</accession>
<evidence type="ECO:0000313" key="2">
    <source>
        <dbReference type="EMBL" id="MFD0944571.1"/>
    </source>
</evidence>
<keyword evidence="1" id="KW-0812">Transmembrane</keyword>
<keyword evidence="1" id="KW-1133">Transmembrane helix</keyword>
<organism evidence="2 3">
    <name type="scientific">Savagea faecisuis</name>
    <dbReference type="NCBI Taxonomy" id="1274803"/>
    <lineage>
        <taxon>Bacteria</taxon>
        <taxon>Bacillati</taxon>
        <taxon>Bacillota</taxon>
        <taxon>Bacilli</taxon>
        <taxon>Bacillales</taxon>
        <taxon>Caryophanaceae</taxon>
        <taxon>Savagea</taxon>
    </lineage>
</organism>
<feature type="transmembrane region" description="Helical" evidence="1">
    <location>
        <begin position="33"/>
        <end position="54"/>
    </location>
</feature>
<comment type="caution">
    <text evidence="2">The sequence shown here is derived from an EMBL/GenBank/DDBJ whole genome shotgun (WGS) entry which is preliminary data.</text>
</comment>
<name>A0ABW3H4I0_9BACL</name>
<keyword evidence="1" id="KW-0472">Membrane</keyword>
<evidence type="ECO:0000256" key="1">
    <source>
        <dbReference type="SAM" id="Phobius"/>
    </source>
</evidence>
<sequence length="168" mass="19257">MKVCQTCQAGVKRSEKVCPYCSASLKSWKRPTYWGIGIAIIVLLLSPIFIHVYMDKVTSPTKQIDAMINGLERDDYPMFAEAVGAPLELDEQAQQLVLDYMKDQSLSDFKKRTTRITARAKRDNKNTYVHHEDGSAILDVKVSKYNVFYNKVEIELREPVIQWVASHE</sequence>
<evidence type="ECO:0008006" key="4">
    <source>
        <dbReference type="Google" id="ProtNLM"/>
    </source>
</evidence>
<dbReference type="Proteomes" id="UP001596976">
    <property type="component" value="Unassembled WGS sequence"/>
</dbReference>
<evidence type="ECO:0000313" key="3">
    <source>
        <dbReference type="Proteomes" id="UP001596976"/>
    </source>
</evidence>